<reference evidence="2 3" key="1">
    <citation type="submission" date="2023-10" db="EMBL/GenBank/DDBJ databases">
        <title>Glaciecola aquimarina strain GGW-M5 nov., isolated from a coastal seawater.</title>
        <authorList>
            <person name="Bayburt H."/>
            <person name="Kim J.M."/>
            <person name="Choi B.J."/>
            <person name="Jeon C.O."/>
        </authorList>
    </citation>
    <scope>NUCLEOTIDE SEQUENCE [LARGE SCALE GENOMIC DNA]</scope>
    <source>
        <strain evidence="2 3">KCTC 32108</strain>
    </source>
</reference>
<feature type="signal peptide" evidence="1">
    <location>
        <begin position="1"/>
        <end position="17"/>
    </location>
</feature>
<evidence type="ECO:0008006" key="4">
    <source>
        <dbReference type="Google" id="ProtNLM"/>
    </source>
</evidence>
<name>A0ABU3SUC2_9ALTE</name>
<feature type="chain" id="PRO_5047415607" description="DUF4174 domain-containing protein" evidence="1">
    <location>
        <begin position="18"/>
        <end position="126"/>
    </location>
</feature>
<proteinExistence type="predicted"/>
<dbReference type="Proteomes" id="UP001247805">
    <property type="component" value="Unassembled WGS sequence"/>
</dbReference>
<evidence type="ECO:0000313" key="3">
    <source>
        <dbReference type="Proteomes" id="UP001247805"/>
    </source>
</evidence>
<dbReference type="RefSeq" id="WP_316025257.1">
    <property type="nucleotide sequence ID" value="NZ_JAWDIO010000002.1"/>
</dbReference>
<dbReference type="EMBL" id="JAWDIO010000002">
    <property type="protein sequence ID" value="MDU0353599.1"/>
    <property type="molecule type" value="Genomic_DNA"/>
</dbReference>
<organism evidence="2 3">
    <name type="scientific">Paraglaciecola aquimarina</name>
    <dbReference type="NCBI Taxonomy" id="1235557"/>
    <lineage>
        <taxon>Bacteria</taxon>
        <taxon>Pseudomonadati</taxon>
        <taxon>Pseudomonadota</taxon>
        <taxon>Gammaproteobacteria</taxon>
        <taxon>Alteromonadales</taxon>
        <taxon>Alteromonadaceae</taxon>
        <taxon>Paraglaciecola</taxon>
    </lineage>
</organism>
<sequence>MWAISAVLLILSVSTTAQENRLLLANANCTVVYSLTRTADNFFVDEIAQLQSQIDQHNVVFIDLNNWRNAYPHIEITGRQRNQIRALFNLPKNLNQTVIFDKEGQLINRHIGSVTLVNALLDCQLQ</sequence>
<protein>
    <recommendedName>
        <fullName evidence="4">DUF4174 domain-containing protein</fullName>
    </recommendedName>
</protein>
<gene>
    <name evidence="2" type="ORF">RS130_06365</name>
</gene>
<accession>A0ABU3SUC2</accession>
<evidence type="ECO:0000256" key="1">
    <source>
        <dbReference type="SAM" id="SignalP"/>
    </source>
</evidence>
<comment type="caution">
    <text evidence="2">The sequence shown here is derived from an EMBL/GenBank/DDBJ whole genome shotgun (WGS) entry which is preliminary data.</text>
</comment>
<keyword evidence="1" id="KW-0732">Signal</keyword>
<evidence type="ECO:0000313" key="2">
    <source>
        <dbReference type="EMBL" id="MDU0353599.1"/>
    </source>
</evidence>
<keyword evidence="3" id="KW-1185">Reference proteome</keyword>